<accession>A0ABR7N531</accession>
<keyword evidence="6" id="KW-1185">Reference proteome</keyword>
<dbReference type="SUPFAM" id="SSF54909">
    <property type="entry name" value="Dimeric alpha+beta barrel"/>
    <property type="match status" value="1"/>
</dbReference>
<evidence type="ECO:0000313" key="6">
    <source>
        <dbReference type="Proteomes" id="UP000606193"/>
    </source>
</evidence>
<proteinExistence type="predicted"/>
<evidence type="ECO:0000256" key="2">
    <source>
        <dbReference type="ARBA" id="ARBA00023125"/>
    </source>
</evidence>
<dbReference type="EMBL" id="JACRSX010000016">
    <property type="protein sequence ID" value="MBC8563123.1"/>
    <property type="molecule type" value="Genomic_DNA"/>
</dbReference>
<dbReference type="SUPFAM" id="SSF46785">
    <property type="entry name" value="Winged helix' DNA-binding domain"/>
    <property type="match status" value="1"/>
</dbReference>
<dbReference type="InterPro" id="IPR036390">
    <property type="entry name" value="WH_DNA-bd_sf"/>
</dbReference>
<keyword evidence="1" id="KW-0805">Transcription regulation</keyword>
<dbReference type="CDD" id="cd00090">
    <property type="entry name" value="HTH_ARSR"/>
    <property type="match status" value="1"/>
</dbReference>
<dbReference type="PANTHER" id="PTHR30154:SF53">
    <property type="entry name" value="HTH-TYPE TRANSCRIPTIONAL REGULATOR LRPC"/>
    <property type="match status" value="1"/>
</dbReference>
<dbReference type="InterPro" id="IPR019888">
    <property type="entry name" value="Tscrpt_reg_AsnC-like"/>
</dbReference>
<evidence type="ECO:0000256" key="3">
    <source>
        <dbReference type="ARBA" id="ARBA00023163"/>
    </source>
</evidence>
<sequence length="149" mass="17174">MKRNELDHIDYEILKMLQKNARVPLKEIAERVYLSSPAVSARIDTLMKKGYIEGFHAQINPQVMGYHIKAFINLEVTPQDKKQFYPFIKECKNVVECNCVTGDYSMLLEVLFHSTAELDQFIGELQEYGRTNTLIVFSTSVEHRGLIMG</sequence>
<protein>
    <submittedName>
        <fullName evidence="5">Lrp/AsnC family transcriptional regulator</fullName>
    </submittedName>
</protein>
<evidence type="ECO:0000259" key="4">
    <source>
        <dbReference type="PROSITE" id="PS50956"/>
    </source>
</evidence>
<gene>
    <name evidence="5" type="ORF">H8704_10870</name>
</gene>
<dbReference type="InterPro" id="IPR019887">
    <property type="entry name" value="Tscrpt_reg_AsnC/Lrp_C"/>
</dbReference>
<dbReference type="InterPro" id="IPR000485">
    <property type="entry name" value="AsnC-type_HTH_dom"/>
</dbReference>
<evidence type="ECO:0000313" key="5">
    <source>
        <dbReference type="EMBL" id="MBC8563123.1"/>
    </source>
</evidence>
<comment type="caution">
    <text evidence="5">The sequence shown here is derived from an EMBL/GenBank/DDBJ whole genome shotgun (WGS) entry which is preliminary data.</text>
</comment>
<dbReference type="PROSITE" id="PS50956">
    <property type="entry name" value="HTH_ASNC_2"/>
    <property type="match status" value="1"/>
</dbReference>
<dbReference type="InterPro" id="IPR011008">
    <property type="entry name" value="Dimeric_a/b-barrel"/>
</dbReference>
<dbReference type="PRINTS" id="PR00033">
    <property type="entry name" value="HTHASNC"/>
</dbReference>
<dbReference type="InterPro" id="IPR036388">
    <property type="entry name" value="WH-like_DNA-bd_sf"/>
</dbReference>
<evidence type="ECO:0000256" key="1">
    <source>
        <dbReference type="ARBA" id="ARBA00023015"/>
    </source>
</evidence>
<dbReference type="Pfam" id="PF13412">
    <property type="entry name" value="HTH_24"/>
    <property type="match status" value="1"/>
</dbReference>
<name>A0ABR7N531_9FIRM</name>
<keyword evidence="2" id="KW-0238">DNA-binding</keyword>
<dbReference type="Pfam" id="PF01037">
    <property type="entry name" value="AsnC_trans_reg"/>
    <property type="match status" value="1"/>
</dbReference>
<organism evidence="5 6">
    <name type="scientific">Jutongia huaianensis</name>
    <dbReference type="NCBI Taxonomy" id="2763668"/>
    <lineage>
        <taxon>Bacteria</taxon>
        <taxon>Bacillati</taxon>
        <taxon>Bacillota</taxon>
        <taxon>Clostridia</taxon>
        <taxon>Lachnospirales</taxon>
        <taxon>Lachnospiraceae</taxon>
        <taxon>Jutongia</taxon>
    </lineage>
</organism>
<dbReference type="SMART" id="SM00344">
    <property type="entry name" value="HTH_ASNC"/>
    <property type="match status" value="1"/>
</dbReference>
<keyword evidence="3" id="KW-0804">Transcription</keyword>
<reference evidence="5 6" key="1">
    <citation type="submission" date="2020-08" db="EMBL/GenBank/DDBJ databases">
        <title>Genome public.</title>
        <authorList>
            <person name="Liu C."/>
            <person name="Sun Q."/>
        </authorList>
    </citation>
    <scope>NUCLEOTIDE SEQUENCE [LARGE SCALE GENOMIC DNA]</scope>
    <source>
        <strain evidence="5 6">NSJ-37</strain>
    </source>
</reference>
<dbReference type="Proteomes" id="UP000606193">
    <property type="component" value="Unassembled WGS sequence"/>
</dbReference>
<dbReference type="RefSeq" id="WP_118677539.1">
    <property type="nucleotide sequence ID" value="NZ_JACRSX010000016.1"/>
</dbReference>
<dbReference type="InterPro" id="IPR011991">
    <property type="entry name" value="ArsR-like_HTH"/>
</dbReference>
<dbReference type="Gene3D" id="1.10.10.10">
    <property type="entry name" value="Winged helix-like DNA-binding domain superfamily/Winged helix DNA-binding domain"/>
    <property type="match status" value="1"/>
</dbReference>
<dbReference type="PANTHER" id="PTHR30154">
    <property type="entry name" value="LEUCINE-RESPONSIVE REGULATORY PROTEIN"/>
    <property type="match status" value="1"/>
</dbReference>
<feature type="domain" description="HTH asnC-type" evidence="4">
    <location>
        <begin position="6"/>
        <end position="67"/>
    </location>
</feature>
<dbReference type="Gene3D" id="3.30.70.920">
    <property type="match status" value="1"/>
</dbReference>